<evidence type="ECO:0000313" key="3">
    <source>
        <dbReference type="EMBL" id="TDY50212.1"/>
    </source>
</evidence>
<dbReference type="GO" id="GO:0003677">
    <property type="term" value="F:DNA binding"/>
    <property type="evidence" value="ECO:0007669"/>
    <property type="project" value="UniProtKB-KW"/>
</dbReference>
<proteinExistence type="predicted"/>
<dbReference type="InterPro" id="IPR036390">
    <property type="entry name" value="WH_DNA-bd_sf"/>
</dbReference>
<evidence type="ECO:0000259" key="2">
    <source>
        <dbReference type="PROSITE" id="PS50987"/>
    </source>
</evidence>
<dbReference type="AlphaFoldDB" id="A0A4R8LSX8"/>
<gene>
    <name evidence="3" type="ORF">C7445_103258</name>
</gene>
<dbReference type="EMBL" id="SORF01000003">
    <property type="protein sequence ID" value="TDY50212.1"/>
    <property type="molecule type" value="Genomic_DNA"/>
</dbReference>
<dbReference type="Pfam" id="PF13412">
    <property type="entry name" value="HTH_24"/>
    <property type="match status" value="1"/>
</dbReference>
<protein>
    <submittedName>
        <fullName evidence="3">ArsR family transcriptional regulator</fullName>
    </submittedName>
</protein>
<dbReference type="GO" id="GO:0003700">
    <property type="term" value="F:DNA-binding transcription factor activity"/>
    <property type="evidence" value="ECO:0007669"/>
    <property type="project" value="InterPro"/>
</dbReference>
<dbReference type="SUPFAM" id="SSF46785">
    <property type="entry name" value="Winged helix' DNA-binding domain"/>
    <property type="match status" value="1"/>
</dbReference>
<dbReference type="Proteomes" id="UP000294581">
    <property type="component" value="Unassembled WGS sequence"/>
</dbReference>
<dbReference type="PANTHER" id="PTHR38600:SF1">
    <property type="entry name" value="TRANSCRIPTIONAL REGULATORY PROTEIN"/>
    <property type="match status" value="1"/>
</dbReference>
<name>A0A4R8LSX8_9BACL</name>
<dbReference type="PIRSF" id="PIRSF030050">
    <property type="entry name" value="UCP030050_HTH"/>
    <property type="match status" value="1"/>
</dbReference>
<dbReference type="InterPro" id="IPR001845">
    <property type="entry name" value="HTH_ArsR_DNA-bd_dom"/>
</dbReference>
<dbReference type="CDD" id="cd00090">
    <property type="entry name" value="HTH_ARSR"/>
    <property type="match status" value="1"/>
</dbReference>
<reference evidence="3 4" key="1">
    <citation type="submission" date="2019-03" db="EMBL/GenBank/DDBJ databases">
        <title>Genomic Encyclopedia of Type Strains, Phase IV (KMG-IV): sequencing the most valuable type-strain genomes for metagenomic binning, comparative biology and taxonomic classification.</title>
        <authorList>
            <person name="Goeker M."/>
        </authorList>
    </citation>
    <scope>NUCLEOTIDE SEQUENCE [LARGE SCALE GENOMIC DNA]</scope>
    <source>
        <strain evidence="3 4">DSM 17974</strain>
    </source>
</reference>
<keyword evidence="4" id="KW-1185">Reference proteome</keyword>
<dbReference type="InterPro" id="IPR011991">
    <property type="entry name" value="ArsR-like_HTH"/>
</dbReference>
<dbReference type="InterPro" id="IPR036388">
    <property type="entry name" value="WH-like_DNA-bd_sf"/>
</dbReference>
<dbReference type="SMART" id="SM00418">
    <property type="entry name" value="HTH_ARSR"/>
    <property type="match status" value="1"/>
</dbReference>
<keyword evidence="1" id="KW-0238">DNA-binding</keyword>
<feature type="domain" description="HTH arsR-type" evidence="2">
    <location>
        <begin position="20"/>
        <end position="115"/>
    </location>
</feature>
<dbReference type="PROSITE" id="PS50987">
    <property type="entry name" value="HTH_ARSR_2"/>
    <property type="match status" value="1"/>
</dbReference>
<dbReference type="InterPro" id="IPR016943">
    <property type="entry name" value="UCP030050_HTH"/>
</dbReference>
<organism evidence="3 4">
    <name type="scientific">Alicyclobacillus sacchari</name>
    <dbReference type="NCBI Taxonomy" id="392010"/>
    <lineage>
        <taxon>Bacteria</taxon>
        <taxon>Bacillati</taxon>
        <taxon>Bacillota</taxon>
        <taxon>Bacilli</taxon>
        <taxon>Bacillales</taxon>
        <taxon>Alicyclobacillaceae</taxon>
        <taxon>Alicyclobacillus</taxon>
    </lineage>
</organism>
<accession>A0A4R8LSX8</accession>
<evidence type="ECO:0000256" key="1">
    <source>
        <dbReference type="ARBA" id="ARBA00023125"/>
    </source>
</evidence>
<comment type="caution">
    <text evidence="3">The sequence shown here is derived from an EMBL/GenBank/DDBJ whole genome shotgun (WGS) entry which is preliminary data.</text>
</comment>
<sequence>MQFVLYYYKTNCTLGVNCVIHITDLRSSLHIFKALSSDVRVEILMLLLKHERLNLDEIAKKLNLTNGAITQHVRKLEDSGLIVTETTGAKHGLQKFCFINEKKIMIDMESEEQNANLYEVDIKVGHYVGFDVHPTCGLATKDSIIGDFDDPRYFADPGHVNADIVWLTRGYLEYWIPNYVKPGRTVSEIQIIAELSSEAPSYNNDYPSDIYFYLNGVEIGYWTSPGDFGDERGKQNPDWWPPHLNQHGMLKLIRINQKGTFIDGCRISDVTIQDLQPFDNHEVRLRIGVPEHAEHVGGLTIYGRNFGHYHNDITVRVLHQ</sequence>
<dbReference type="PRINTS" id="PR00778">
    <property type="entry name" value="HTHARSR"/>
</dbReference>
<evidence type="ECO:0000313" key="4">
    <source>
        <dbReference type="Proteomes" id="UP000294581"/>
    </source>
</evidence>
<dbReference type="Gene3D" id="1.10.10.10">
    <property type="entry name" value="Winged helix-like DNA-binding domain superfamily/Winged helix DNA-binding domain"/>
    <property type="match status" value="1"/>
</dbReference>
<dbReference type="PANTHER" id="PTHR38600">
    <property type="entry name" value="TRANSCRIPTIONAL REGULATORY PROTEIN"/>
    <property type="match status" value="1"/>
</dbReference>